<protein>
    <recommendedName>
        <fullName evidence="2">proline dehydrogenase</fullName>
        <ecNumber evidence="2">1.5.5.2</ecNumber>
    </recommendedName>
</protein>
<dbReference type="PATRIC" id="fig|869279.4.peg.976"/>
<feature type="binding site" evidence="10">
    <location>
        <begin position="184"/>
        <end position="186"/>
    </location>
    <ligand>
        <name>FAD</name>
        <dbReference type="ChEBI" id="CHEBI:57692"/>
    </ligand>
</feature>
<comment type="caution">
    <text evidence="12">The sequence shown here is derived from an EMBL/GenBank/DDBJ whole genome shotgun (WGS) entry which is preliminary data.</text>
</comment>
<reference evidence="12 13" key="1">
    <citation type="submission" date="2015-07" db="EMBL/GenBank/DDBJ databases">
        <title>Whole genome sequence of Thermanaerothrix daxensis DSM 23592.</title>
        <authorList>
            <person name="Hemp J."/>
            <person name="Ward L.M."/>
            <person name="Pace L.A."/>
            <person name="Fischer W.W."/>
        </authorList>
    </citation>
    <scope>NUCLEOTIDE SEQUENCE [LARGE SCALE GENOMIC DNA]</scope>
    <source>
        <strain evidence="12 13">GNS-1</strain>
    </source>
</reference>
<feature type="binding site" evidence="9">
    <location>
        <position position="300"/>
    </location>
    <ligand>
        <name>substrate</name>
    </ligand>
</feature>
<dbReference type="EMBL" id="LGKO01000002">
    <property type="protein sequence ID" value="KPL84438.1"/>
    <property type="molecule type" value="Genomic_DNA"/>
</dbReference>
<evidence type="ECO:0000259" key="11">
    <source>
        <dbReference type="Pfam" id="PF01619"/>
    </source>
</evidence>
<sequence length="319" mass="36745">MLRALLISLSKAEWAKHLVTRWQVAWRVASRFIAGETLEEATRVIRVLNEAGLNATVDHLGEHTTDVVEAQRATEATLVSLEEIERQHLRANVSVKLSAIGLTVDPVLCRQNLERIVVRARELGNFVRVDMEDSSLVDATLELVHWCHDQGYTNVGVAIQSYLYRSEQDTRHLVSRRVPIRLVKGAYKEPPEIAYPHKRDVDASFDRLTDILLQGVQEAGIPQISEDGRFPPIPAIATHDEARIRYAQERARHLGLPNTALEFQMLYGIRRDLQQELVRAGYPVRVYVPYGTHWYPYFMRRLAERPANLWFFISNFFRR</sequence>
<feature type="binding site" evidence="10">
    <location>
        <position position="131"/>
    </location>
    <ligand>
        <name>FAD</name>
        <dbReference type="ChEBI" id="CHEBI:57692"/>
    </ligand>
</feature>
<keyword evidence="6" id="KW-0560">Oxidoreductase</keyword>
<dbReference type="UniPathway" id="UPA00261">
    <property type="reaction ID" value="UER00373"/>
</dbReference>
<evidence type="ECO:0000313" key="13">
    <source>
        <dbReference type="Proteomes" id="UP000050544"/>
    </source>
</evidence>
<evidence type="ECO:0000313" key="12">
    <source>
        <dbReference type="EMBL" id="KPL84438.1"/>
    </source>
</evidence>
<evidence type="ECO:0000256" key="6">
    <source>
        <dbReference type="ARBA" id="ARBA00023002"/>
    </source>
</evidence>
<proteinExistence type="predicted"/>
<keyword evidence="5 10" id="KW-0274">FAD</keyword>
<keyword evidence="4 10" id="KW-0547">Nucleotide-binding</keyword>
<evidence type="ECO:0000256" key="9">
    <source>
        <dbReference type="PIRSR" id="PIRSR000196-1"/>
    </source>
</evidence>
<dbReference type="Pfam" id="PF01619">
    <property type="entry name" value="Pro_dh"/>
    <property type="match status" value="1"/>
</dbReference>
<dbReference type="InterPro" id="IPR015659">
    <property type="entry name" value="Proline_oxidase"/>
</dbReference>
<feature type="binding site" evidence="10">
    <location>
        <position position="160"/>
    </location>
    <ligand>
        <name>FAD</name>
        <dbReference type="ChEBI" id="CHEBI:57692"/>
    </ligand>
</feature>
<evidence type="ECO:0000256" key="5">
    <source>
        <dbReference type="ARBA" id="ARBA00022827"/>
    </source>
</evidence>
<feature type="binding site" evidence="10">
    <location>
        <begin position="238"/>
        <end position="239"/>
    </location>
    <ligand>
        <name>FAD</name>
        <dbReference type="ChEBI" id="CHEBI:57692"/>
    </ligand>
</feature>
<keyword evidence="13" id="KW-1185">Reference proteome</keyword>
<feature type="domain" description="Proline dehydrogenase" evidence="11">
    <location>
        <begin position="43"/>
        <end position="309"/>
    </location>
</feature>
<dbReference type="EC" id="1.5.5.2" evidence="2"/>
<dbReference type="GO" id="GO:0010133">
    <property type="term" value="P:L-proline catabolic process to L-glutamate"/>
    <property type="evidence" value="ECO:0007669"/>
    <property type="project" value="UniProtKB-UniPathway"/>
</dbReference>
<dbReference type="STRING" id="869279.SE15_04835"/>
<comment type="catalytic activity">
    <reaction evidence="8">
        <text>L-proline + a quinone = (S)-1-pyrroline-5-carboxylate + a quinol + H(+)</text>
        <dbReference type="Rhea" id="RHEA:23784"/>
        <dbReference type="ChEBI" id="CHEBI:15378"/>
        <dbReference type="ChEBI" id="CHEBI:17388"/>
        <dbReference type="ChEBI" id="CHEBI:24646"/>
        <dbReference type="ChEBI" id="CHEBI:60039"/>
        <dbReference type="ChEBI" id="CHEBI:132124"/>
        <dbReference type="EC" id="1.5.5.2"/>
    </reaction>
</comment>
<dbReference type="GO" id="GO:0004657">
    <property type="term" value="F:proline dehydrogenase activity"/>
    <property type="evidence" value="ECO:0007669"/>
    <property type="project" value="UniProtKB-EC"/>
</dbReference>
<dbReference type="GO" id="GO:0000166">
    <property type="term" value="F:nucleotide binding"/>
    <property type="evidence" value="ECO:0007669"/>
    <property type="project" value="UniProtKB-KW"/>
</dbReference>
<evidence type="ECO:0000256" key="4">
    <source>
        <dbReference type="ARBA" id="ARBA00022741"/>
    </source>
</evidence>
<comment type="cofactor">
    <cofactor evidence="10">
        <name>FAD</name>
        <dbReference type="ChEBI" id="CHEBI:57692"/>
    </cofactor>
    <text evidence="10">Binds 1 FAD per subunit.</text>
</comment>
<evidence type="ECO:0000256" key="3">
    <source>
        <dbReference type="ARBA" id="ARBA00022630"/>
    </source>
</evidence>
<evidence type="ECO:0000256" key="2">
    <source>
        <dbReference type="ARBA" id="ARBA00012695"/>
    </source>
</evidence>
<dbReference type="RefSeq" id="WP_054520952.1">
    <property type="nucleotide sequence ID" value="NZ_LGKO01000002.1"/>
</dbReference>
<keyword evidence="3" id="KW-0285">Flavoprotein</keyword>
<dbReference type="OrthoDB" id="9773461at2"/>
<dbReference type="Proteomes" id="UP000050544">
    <property type="component" value="Unassembled WGS sequence"/>
</dbReference>
<dbReference type="InterPro" id="IPR008219">
    <property type="entry name" value="PRODH_bac_arc"/>
</dbReference>
<feature type="binding site" evidence="10">
    <location>
        <position position="198"/>
    </location>
    <ligand>
        <name>FAD</name>
        <dbReference type="ChEBI" id="CHEBI:57692"/>
    </ligand>
</feature>
<evidence type="ECO:0000256" key="1">
    <source>
        <dbReference type="ARBA" id="ARBA00004739"/>
    </source>
</evidence>
<evidence type="ECO:0000256" key="7">
    <source>
        <dbReference type="ARBA" id="ARBA00023062"/>
    </source>
</evidence>
<dbReference type="InterPro" id="IPR029041">
    <property type="entry name" value="FAD-linked_oxidoreductase-like"/>
</dbReference>
<dbReference type="PANTHER" id="PTHR13914">
    <property type="entry name" value="PROLINE OXIDASE"/>
    <property type="match status" value="1"/>
</dbReference>
<feature type="binding site" evidence="9">
    <location>
        <position position="96"/>
    </location>
    <ligand>
        <name>substrate</name>
    </ligand>
</feature>
<organism evidence="12 13">
    <name type="scientific">Thermanaerothrix daxensis</name>
    <dbReference type="NCBI Taxonomy" id="869279"/>
    <lineage>
        <taxon>Bacteria</taxon>
        <taxon>Bacillati</taxon>
        <taxon>Chloroflexota</taxon>
        <taxon>Anaerolineae</taxon>
        <taxon>Anaerolineales</taxon>
        <taxon>Anaerolineaceae</taxon>
        <taxon>Thermanaerothrix</taxon>
    </lineage>
</organism>
<comment type="pathway">
    <text evidence="1">Amino-acid degradation; L-proline degradation into L-glutamate; L-glutamate from L-proline: step 1/2.</text>
</comment>
<evidence type="ECO:0000256" key="10">
    <source>
        <dbReference type="PIRSR" id="PIRSR000196-2"/>
    </source>
</evidence>
<dbReference type="AlphaFoldDB" id="A0A0P6XXZ3"/>
<evidence type="ECO:0000256" key="8">
    <source>
        <dbReference type="ARBA" id="ARBA00048779"/>
    </source>
</evidence>
<name>A0A0P6XXZ3_9CHLR</name>
<accession>A0A0P6XXZ3</accession>
<keyword evidence="7" id="KW-0642">Proline metabolism</keyword>
<dbReference type="InterPro" id="IPR002872">
    <property type="entry name" value="Proline_DH_dom"/>
</dbReference>
<feature type="binding site" evidence="9">
    <location>
        <position position="301"/>
    </location>
    <ligand>
        <name>substrate</name>
    </ligand>
</feature>
<gene>
    <name evidence="12" type="ORF">SE15_04835</name>
</gene>
<dbReference type="Gene3D" id="3.20.20.220">
    <property type="match status" value="1"/>
</dbReference>
<dbReference type="PANTHER" id="PTHR13914:SF0">
    <property type="entry name" value="PROLINE DEHYDROGENASE 1, MITOCHONDRIAL"/>
    <property type="match status" value="1"/>
</dbReference>
<dbReference type="SUPFAM" id="SSF51730">
    <property type="entry name" value="FAD-linked oxidoreductase"/>
    <property type="match status" value="1"/>
</dbReference>
<dbReference type="PIRSF" id="PIRSF000196">
    <property type="entry name" value="Pro_dehydrog"/>
    <property type="match status" value="1"/>
</dbReference>